<dbReference type="InterPro" id="IPR036249">
    <property type="entry name" value="Thioredoxin-like_sf"/>
</dbReference>
<dbReference type="SUPFAM" id="SSF142984">
    <property type="entry name" value="Nqo1 middle domain-like"/>
    <property type="match status" value="1"/>
</dbReference>
<evidence type="ECO:0000313" key="9">
    <source>
        <dbReference type="Proteomes" id="UP001610818"/>
    </source>
</evidence>
<sequence>MDLHFGDSKPTDEERAAVDAVLGPPESAWEVPPGMIADRSDADLRWARGGRAARERRDELLPGLHALNDRVGWVSEGGLDYLCRRLMVPPAEGYGVATFYSMFSVRPRPATVVRVCTDLACGGAALCGEVEARLGPASGVAVEQSPCLGLCERAPAALVVRAGAPAAPLSPTPPLPENPLAQGPGVTADRLDGSSSNAGPAETLSPGRDLSAPPAFEERGLGRSPSAEEPHMSQPGRGGVGDKTYVTAALAPAAPDTLAQAALAPENAPAEPPAALAVPQAGQDGLLLLGRIGKVDPTSLDDYRAHGGYTALRTAFAVGPAAVIREVTDSGLVGRGGAAFPTGRKWQATASQPDHPHYLVCNADESEPGTFKDRVIMEGDPYSLIESMTIAGYATGAHLGYLYLRGEYPRALQRLEHAVAQARARGFLGDDVLGQGYAFDIEIRRGAGAYICGEETALFNSIEGYRGEPRSKPPFPVEKGLFGKPTAENNVETLVNVLPILTMGAQAYAAIGTEKSTGPKLFCASGSVERPGIYELPFGATLGELLTLAGMPDNLRAVLLGGAAGGFVRPDELDIPLTFEGTREAGATLGSGVVLALDDTVPLPRVLLRIAEFFRDESCGQCVPCRVGTVRQEEALHRIVERTGAEAAGDIALLREVGRTMRDASICGLGQTAWNAVESAIDRLGAYK</sequence>
<protein>
    <submittedName>
        <fullName evidence="8">NADH-ubiquinone oxidoreductase-F iron-sulfur binding region domain-containing protein</fullName>
    </submittedName>
</protein>
<dbReference type="SUPFAM" id="SSF140490">
    <property type="entry name" value="Nqo1C-terminal domain-like"/>
    <property type="match status" value="1"/>
</dbReference>
<dbReference type="SUPFAM" id="SSF142019">
    <property type="entry name" value="Nqo1 FMN-binding domain-like"/>
    <property type="match status" value="1"/>
</dbReference>
<dbReference type="InterPro" id="IPR041921">
    <property type="entry name" value="NuoE_N"/>
</dbReference>
<evidence type="ECO:0000256" key="2">
    <source>
        <dbReference type="ARBA" id="ARBA00022485"/>
    </source>
</evidence>
<keyword evidence="4" id="KW-0408">Iron</keyword>
<evidence type="ECO:0000313" key="8">
    <source>
        <dbReference type="EMBL" id="MFH8548784.1"/>
    </source>
</evidence>
<dbReference type="RefSeq" id="WP_397715272.1">
    <property type="nucleotide sequence ID" value="NZ_JBIRGN010000005.1"/>
</dbReference>
<evidence type="ECO:0000256" key="5">
    <source>
        <dbReference type="ARBA" id="ARBA00023014"/>
    </source>
</evidence>
<dbReference type="Proteomes" id="UP001610818">
    <property type="component" value="Unassembled WGS sequence"/>
</dbReference>
<dbReference type="Pfam" id="PF01512">
    <property type="entry name" value="Complex1_51K"/>
    <property type="match status" value="1"/>
</dbReference>
<proteinExistence type="inferred from homology"/>
<evidence type="ECO:0000256" key="4">
    <source>
        <dbReference type="ARBA" id="ARBA00023004"/>
    </source>
</evidence>
<comment type="similarity">
    <text evidence="1">Belongs to the complex I 51 kDa subunit family.</text>
</comment>
<organism evidence="8 9">
    <name type="scientific">Streptomyces longisporoflavus</name>
    <dbReference type="NCBI Taxonomy" id="28044"/>
    <lineage>
        <taxon>Bacteria</taxon>
        <taxon>Bacillati</taxon>
        <taxon>Actinomycetota</taxon>
        <taxon>Actinomycetes</taxon>
        <taxon>Kitasatosporales</taxon>
        <taxon>Streptomycetaceae</taxon>
        <taxon>Streptomyces</taxon>
    </lineage>
</organism>
<keyword evidence="5" id="KW-0411">Iron-sulfur</keyword>
<dbReference type="EMBL" id="JBIRGQ010000005">
    <property type="protein sequence ID" value="MFH8548784.1"/>
    <property type="molecule type" value="Genomic_DNA"/>
</dbReference>
<dbReference type="Pfam" id="PF10589">
    <property type="entry name" value="NADH_4Fe-4S"/>
    <property type="match status" value="1"/>
</dbReference>
<feature type="region of interest" description="Disordered" evidence="6">
    <location>
        <begin position="169"/>
        <end position="241"/>
    </location>
</feature>
<dbReference type="Gene3D" id="1.10.10.1590">
    <property type="entry name" value="NADH-quinone oxidoreductase subunit E"/>
    <property type="match status" value="1"/>
</dbReference>
<dbReference type="InterPro" id="IPR037207">
    <property type="entry name" value="Nuop51_4Fe4S-bd_sf"/>
</dbReference>
<comment type="caution">
    <text evidence="8">The sequence shown here is derived from an EMBL/GenBank/DDBJ whole genome shotgun (WGS) entry which is preliminary data.</text>
</comment>
<name>A0ABW7QX86_9ACTN</name>
<gene>
    <name evidence="8" type="ORF">ACH4F9_27600</name>
</gene>
<dbReference type="InterPro" id="IPR019575">
    <property type="entry name" value="Nuop51_4Fe4S-bd"/>
</dbReference>
<dbReference type="InterPro" id="IPR037225">
    <property type="entry name" value="Nuo51_FMN-bd_sf"/>
</dbReference>
<reference evidence="8 9" key="1">
    <citation type="submission" date="2024-10" db="EMBL/GenBank/DDBJ databases">
        <title>The Natural Products Discovery Center: Release of the First 8490 Sequenced Strains for Exploring Actinobacteria Biosynthetic Diversity.</title>
        <authorList>
            <person name="Kalkreuter E."/>
            <person name="Kautsar S.A."/>
            <person name="Yang D."/>
            <person name="Bader C.D."/>
            <person name="Teijaro C.N."/>
            <person name="Fluegel L."/>
            <person name="Davis C.M."/>
            <person name="Simpson J.R."/>
            <person name="Lauterbach L."/>
            <person name="Steele A.D."/>
            <person name="Gui C."/>
            <person name="Meng S."/>
            <person name="Li G."/>
            <person name="Viehrig K."/>
            <person name="Ye F."/>
            <person name="Su P."/>
            <person name="Kiefer A.F."/>
            <person name="Nichols A."/>
            <person name="Cepeda A.J."/>
            <person name="Yan W."/>
            <person name="Fan B."/>
            <person name="Jiang Y."/>
            <person name="Adhikari A."/>
            <person name="Zheng C.-J."/>
            <person name="Schuster L."/>
            <person name="Cowan T.M."/>
            <person name="Smanski M.J."/>
            <person name="Chevrette M.G."/>
            <person name="De Carvalho L.P.S."/>
            <person name="Shen B."/>
        </authorList>
    </citation>
    <scope>NUCLEOTIDE SEQUENCE [LARGE SCALE GENOMIC DNA]</scope>
    <source>
        <strain evidence="8 9">NPDC017990</strain>
    </source>
</reference>
<dbReference type="PROSITE" id="PS00645">
    <property type="entry name" value="COMPLEX1_51K_2"/>
    <property type="match status" value="1"/>
</dbReference>
<dbReference type="PANTHER" id="PTHR43578:SF3">
    <property type="entry name" value="NADH-QUINONE OXIDOREDUCTASE SUBUNIT F"/>
    <property type="match status" value="1"/>
</dbReference>
<keyword evidence="9" id="KW-1185">Reference proteome</keyword>
<evidence type="ECO:0000256" key="1">
    <source>
        <dbReference type="ARBA" id="ARBA00007523"/>
    </source>
</evidence>
<evidence type="ECO:0000259" key="7">
    <source>
        <dbReference type="SMART" id="SM00928"/>
    </source>
</evidence>
<dbReference type="Gene3D" id="3.10.20.600">
    <property type="match status" value="1"/>
</dbReference>
<feature type="domain" description="NADH-ubiquinone oxidoreductase 51kDa subunit iron-sulphur binding" evidence="7">
    <location>
        <begin position="604"/>
        <end position="649"/>
    </location>
</feature>
<dbReference type="SUPFAM" id="SSF52833">
    <property type="entry name" value="Thioredoxin-like"/>
    <property type="match status" value="1"/>
</dbReference>
<dbReference type="Pfam" id="PF01257">
    <property type="entry name" value="2Fe-2S_thioredx"/>
    <property type="match status" value="1"/>
</dbReference>
<dbReference type="SMART" id="SM00928">
    <property type="entry name" value="NADH_4Fe-4S"/>
    <property type="match status" value="1"/>
</dbReference>
<dbReference type="Gene3D" id="6.10.250.1450">
    <property type="match status" value="1"/>
</dbReference>
<feature type="compositionally biased region" description="Basic and acidic residues" evidence="6">
    <location>
        <begin position="216"/>
        <end position="231"/>
    </location>
</feature>
<dbReference type="InterPro" id="IPR011538">
    <property type="entry name" value="Nuo51_FMN-bd"/>
</dbReference>
<accession>A0ABW7QX86</accession>
<keyword evidence="2" id="KW-0004">4Fe-4S</keyword>
<dbReference type="InterPro" id="IPR001949">
    <property type="entry name" value="NADH-UbQ_OxRdtase_51kDa_CS"/>
</dbReference>
<dbReference type="Gene3D" id="1.20.1440.230">
    <property type="entry name" value="NADH-ubiquinone oxidoreductase 51kDa subunit, iron-sulphur binding domain"/>
    <property type="match status" value="1"/>
</dbReference>
<evidence type="ECO:0000256" key="3">
    <source>
        <dbReference type="ARBA" id="ARBA00022723"/>
    </source>
</evidence>
<dbReference type="PANTHER" id="PTHR43578">
    <property type="entry name" value="NADH-QUINONE OXIDOREDUCTASE SUBUNIT F"/>
    <property type="match status" value="1"/>
</dbReference>
<keyword evidence="3" id="KW-0479">Metal-binding</keyword>
<evidence type="ECO:0000256" key="6">
    <source>
        <dbReference type="SAM" id="MobiDB-lite"/>
    </source>
</evidence>
<dbReference type="Gene3D" id="3.40.50.11540">
    <property type="entry name" value="NADH-ubiquinone oxidoreductase 51kDa subunit"/>
    <property type="match status" value="1"/>
</dbReference>